<dbReference type="PROSITE" id="PS51257">
    <property type="entry name" value="PROKAR_LIPOPROTEIN"/>
    <property type="match status" value="1"/>
</dbReference>
<dbReference type="PATRIC" id="fig|1389489.3.peg.2107"/>
<keyword evidence="3" id="KW-1185">Reference proteome</keyword>
<reference evidence="2 3" key="1">
    <citation type="journal article" date="2013" name="Genome Announc.">
        <title>Complete Genome Sequence of Leifsonia xyli subsp. cynodontis Strain DSM46306, a Gram-Positive Bacterial Pathogen of Grasses.</title>
        <authorList>
            <person name="Monteiro-Vitorello C.B."/>
            <person name="Zerillo M.M."/>
            <person name="Van Sluys M.A."/>
            <person name="Camargo L.E."/>
            <person name="Kitajima J.P."/>
        </authorList>
    </citation>
    <scope>NUCLEOTIDE SEQUENCE [LARGE SCALE GENOMIC DNA]</scope>
    <source>
        <strain evidence="2 3">DSM 46306</strain>
    </source>
</reference>
<dbReference type="eggNOG" id="COG1511">
    <property type="taxonomic scope" value="Bacteria"/>
</dbReference>
<protein>
    <submittedName>
        <fullName evidence="2">Uncharacterized protein</fullName>
    </submittedName>
</protein>
<name>U3P9G9_LEIXC</name>
<keyword evidence="1" id="KW-0732">Signal</keyword>
<organism evidence="2 3">
    <name type="scientific">Leifsonia xyli subsp. cynodontis DSM 46306</name>
    <dbReference type="NCBI Taxonomy" id="1389489"/>
    <lineage>
        <taxon>Bacteria</taxon>
        <taxon>Bacillati</taxon>
        <taxon>Actinomycetota</taxon>
        <taxon>Actinomycetes</taxon>
        <taxon>Micrococcales</taxon>
        <taxon>Microbacteriaceae</taxon>
        <taxon>Leifsonia</taxon>
    </lineage>
</organism>
<sequence length="894" mass="91971">MSFSARSRSARFRHRTFAGLGGAALLALLAGCAPTAGTPDSSSRVLQSVHVALTSDGSVRAIDGKAVYLDAESKETTSTETSYRAEEVVDDLPVRVITQYRTDKRSGSDLSDLKGYTGRLELSVAVENLTVAPRTVFYDVAGSKRTAPALVGAPLSIVASTTLGTTGPSVVIVGGDDNGTTNGVVSSSPVGDAVGQWASILAPPQTGATARFSLAADVKDFAVPRIDLALQPGIHTDLSFEGVLGSAFDTSPTSALGLQQRTITVIADVNAILSRAGVTITEVRDNLDDTAKTLGVRTAQDLRGSSESLTASMRSLGEQLTGLQRDLHSSVSSTESAMSAQLRSTVDSMVAMLGDTWGTPPSLLEGDGCAATVSTPEAGSTMYSSLLQLAGQLDAYAQANEGCRDRIVADLQRTVGPEEPADAACAEPSATCALYDAGVTATQTMIQLVARGQELIGSLDSKFVHDAVSHYGTVSDDIDTVIARLGTLRETIPTPAVLAAVSDRLDDAIVGLEAFDTLHAVAGAQLAELGGAGEPGSILAQNAALAAALCQIPEADGVLDAAQRDELRSYLTGTACDGVTSLTAPAGYSAALDARLDAQATAWTTVHKATDPDDANSALGRVRAALKAAQKALTAAQSTDADQRGKLLAALDLADAQASAVRTDADTLRGDLLAVSQQQDTLAAAIAEAFQDAADDTNSRVAETVSDQIRVVSEQGRLSREALTDSYDRTIAGLTSTSDRVLDESGRMIDQQKRKLAETDAKATAALSERTAEALDGIARSTTASALDVVSATALLQGVLLDLGDRSSGGAGLLGAMSASAAKSDTADFQLALASQNAAGYANIRAEDIAGILLGQAQFSAALDEAAAYPPFHLTVPSGASWQTIYSFQIGGGQ</sequence>
<dbReference type="HOGENOM" id="CLU_317071_0_0_11"/>
<dbReference type="AlphaFoldDB" id="U3P9G9"/>
<evidence type="ECO:0000313" key="2">
    <source>
        <dbReference type="EMBL" id="AGW42174.1"/>
    </source>
</evidence>
<feature type="signal peptide" evidence="1">
    <location>
        <begin position="1"/>
        <end position="35"/>
    </location>
</feature>
<proteinExistence type="predicted"/>
<dbReference type="OrthoDB" id="3268261at2"/>
<dbReference type="STRING" id="1389489.O159_22020"/>
<dbReference type="RefSeq" id="WP_021755672.1">
    <property type="nucleotide sequence ID" value="NC_022438.1"/>
</dbReference>
<feature type="chain" id="PRO_5004646884" evidence="1">
    <location>
        <begin position="36"/>
        <end position="894"/>
    </location>
</feature>
<accession>U3P9G9</accession>
<evidence type="ECO:0000256" key="1">
    <source>
        <dbReference type="SAM" id="SignalP"/>
    </source>
</evidence>
<dbReference type="KEGG" id="lxy:O159_22020"/>
<dbReference type="EMBL" id="CP006734">
    <property type="protein sequence ID" value="AGW42174.1"/>
    <property type="molecule type" value="Genomic_DNA"/>
</dbReference>
<evidence type="ECO:0000313" key="3">
    <source>
        <dbReference type="Proteomes" id="UP000016743"/>
    </source>
</evidence>
<gene>
    <name evidence="2" type="ORF">O159_22020</name>
</gene>
<dbReference type="Proteomes" id="UP000016743">
    <property type="component" value="Chromosome"/>
</dbReference>